<dbReference type="PANTHER" id="PTHR31793:SF2">
    <property type="entry name" value="BLR1345 PROTEIN"/>
    <property type="match status" value="1"/>
</dbReference>
<gene>
    <name evidence="1" type="ORF">E3C22_11010</name>
</gene>
<dbReference type="InterPro" id="IPR050563">
    <property type="entry name" value="4-hydroxybenzoyl-CoA_TE"/>
</dbReference>
<evidence type="ECO:0000313" key="2">
    <source>
        <dbReference type="Proteomes" id="UP000298179"/>
    </source>
</evidence>
<evidence type="ECO:0000313" key="1">
    <source>
        <dbReference type="EMBL" id="TFF22972.1"/>
    </source>
</evidence>
<comment type="caution">
    <text evidence="1">The sequence shown here is derived from an EMBL/GenBank/DDBJ whole genome shotgun (WGS) entry which is preliminary data.</text>
</comment>
<dbReference type="SUPFAM" id="SSF54637">
    <property type="entry name" value="Thioesterase/thiol ester dehydrase-isomerase"/>
    <property type="match status" value="1"/>
</dbReference>
<name>A0A4Y8RJR0_9HYPH</name>
<dbReference type="EMBL" id="SOZD01000003">
    <property type="protein sequence ID" value="TFF22972.1"/>
    <property type="molecule type" value="Genomic_DNA"/>
</dbReference>
<reference evidence="1 2" key="1">
    <citation type="submission" date="2019-03" db="EMBL/GenBank/DDBJ databases">
        <title>Jiella endophytica sp. nov., a novel endophytic bacterium isolated from root of Ficus microcarpa Linn. f.</title>
        <authorList>
            <person name="Tuo L."/>
        </authorList>
    </citation>
    <scope>NUCLEOTIDE SEQUENCE [LARGE SCALE GENOMIC DNA]</scope>
    <source>
        <strain evidence="1 2">CBS5Q-3</strain>
    </source>
</reference>
<dbReference type="OrthoDB" id="9803287at2"/>
<dbReference type="Pfam" id="PF13279">
    <property type="entry name" value="4HBT_2"/>
    <property type="match status" value="1"/>
</dbReference>
<dbReference type="PANTHER" id="PTHR31793">
    <property type="entry name" value="4-HYDROXYBENZOYL-COA THIOESTERASE FAMILY MEMBER"/>
    <property type="match status" value="1"/>
</dbReference>
<protein>
    <submittedName>
        <fullName evidence="1">Thioesterase</fullName>
    </submittedName>
</protein>
<proteinExistence type="predicted"/>
<accession>A0A4Y8RJR0</accession>
<dbReference type="RefSeq" id="WP_134762072.1">
    <property type="nucleotide sequence ID" value="NZ_SOZD01000003.1"/>
</dbReference>
<sequence>MTEPFPTPFRSQELAVEPAWIDYNGHLNLAYYHVLFDRGMDEIFDAIGLGERYRERTGFTTYTAEAHVRYLREVPPGSRVIVSSQIVGLDEKRLHLFMEMHHTEGWLAATLEDLTLSVDQRGEKPKVAPFPPETFASVHAAAKAHADMPRPADLCRAIRPLG</sequence>
<dbReference type="CDD" id="cd00586">
    <property type="entry name" value="4HBT"/>
    <property type="match status" value="1"/>
</dbReference>
<keyword evidence="2" id="KW-1185">Reference proteome</keyword>
<organism evidence="1 2">
    <name type="scientific">Jiella endophytica</name>
    <dbReference type="NCBI Taxonomy" id="2558362"/>
    <lineage>
        <taxon>Bacteria</taxon>
        <taxon>Pseudomonadati</taxon>
        <taxon>Pseudomonadota</taxon>
        <taxon>Alphaproteobacteria</taxon>
        <taxon>Hyphomicrobiales</taxon>
        <taxon>Aurantimonadaceae</taxon>
        <taxon>Jiella</taxon>
    </lineage>
</organism>
<dbReference type="AlphaFoldDB" id="A0A4Y8RJR0"/>
<dbReference type="Gene3D" id="3.10.129.10">
    <property type="entry name" value="Hotdog Thioesterase"/>
    <property type="match status" value="1"/>
</dbReference>
<dbReference type="InterPro" id="IPR029069">
    <property type="entry name" value="HotDog_dom_sf"/>
</dbReference>
<dbReference type="Proteomes" id="UP000298179">
    <property type="component" value="Unassembled WGS sequence"/>
</dbReference>
<dbReference type="GO" id="GO:0047617">
    <property type="term" value="F:fatty acyl-CoA hydrolase activity"/>
    <property type="evidence" value="ECO:0007669"/>
    <property type="project" value="TreeGrafter"/>
</dbReference>